<reference evidence="1 2" key="1">
    <citation type="submission" date="2023-06" db="EMBL/GenBank/DDBJ databases">
        <title>Proteus appendicitidis sp. nov., isolated from the appendiceal pus of an appendicitis patient in Yongzhou, China.</title>
        <authorList>
            <person name="Cai X."/>
        </authorList>
    </citation>
    <scope>NUCLEOTIDE SEQUENCE [LARGE SCALE GENOMIC DNA]</scope>
    <source>
        <strain evidence="1 2">HZ0627</strain>
    </source>
</reference>
<dbReference type="EMBL" id="CP127389">
    <property type="protein sequence ID" value="WIV89938.1"/>
    <property type="molecule type" value="Genomic_DNA"/>
</dbReference>
<proteinExistence type="predicted"/>
<dbReference type="SUPFAM" id="SSF46955">
    <property type="entry name" value="Putative DNA-binding domain"/>
    <property type="match status" value="1"/>
</dbReference>
<accession>A0ABY8YCK3</accession>
<evidence type="ECO:0000313" key="1">
    <source>
        <dbReference type="EMBL" id="WIV89938.1"/>
    </source>
</evidence>
<keyword evidence="2" id="KW-1185">Reference proteome</keyword>
<gene>
    <name evidence="1" type="ORF">QQS39_08025</name>
</gene>
<dbReference type="InterPro" id="IPR009061">
    <property type="entry name" value="DNA-bd_dom_put_sf"/>
</dbReference>
<name>A0ABY8YCK3_9GAMM</name>
<protein>
    <recommendedName>
        <fullName evidence="3">HTH merR-type domain-containing protein</fullName>
    </recommendedName>
</protein>
<evidence type="ECO:0008006" key="3">
    <source>
        <dbReference type="Google" id="ProtNLM"/>
    </source>
</evidence>
<dbReference type="Proteomes" id="UP001226651">
    <property type="component" value="Chromosome"/>
</dbReference>
<sequence>MFYGQNSIVPIKINYSVSYQEKPLNKEPAKKTNPTFIGTKELAKRIGIKPHTLRVWVSDGKQAKEGFPKPSHRLKELQFRMKDIIDWENGKRF</sequence>
<dbReference type="RefSeq" id="WP_285805699.1">
    <property type="nucleotide sequence ID" value="NZ_CP127389.1"/>
</dbReference>
<organism evidence="1 2">
    <name type="scientific">Proteus appendicitidis</name>
    <dbReference type="NCBI Taxonomy" id="3034648"/>
    <lineage>
        <taxon>Bacteria</taxon>
        <taxon>Pseudomonadati</taxon>
        <taxon>Pseudomonadota</taxon>
        <taxon>Gammaproteobacteria</taxon>
        <taxon>Enterobacterales</taxon>
        <taxon>Morganellaceae</taxon>
        <taxon>Proteus</taxon>
    </lineage>
</organism>
<evidence type="ECO:0000313" key="2">
    <source>
        <dbReference type="Proteomes" id="UP001226651"/>
    </source>
</evidence>